<gene>
    <name evidence="5" type="primary">zraS_2</name>
    <name evidence="5" type="ORF">LOKO_01781</name>
</gene>
<dbReference type="InterPro" id="IPR036097">
    <property type="entry name" value="HisK_dim/P_sf"/>
</dbReference>
<name>A0A120JW11_9GAMM</name>
<dbReference type="AlphaFoldDB" id="A0A120JW11"/>
<organism evidence="5 6">
    <name type="scientific">Halomonas chromatireducens</name>
    <dbReference type="NCBI Taxonomy" id="507626"/>
    <lineage>
        <taxon>Bacteria</taxon>
        <taxon>Pseudomonadati</taxon>
        <taxon>Pseudomonadota</taxon>
        <taxon>Gammaproteobacteria</taxon>
        <taxon>Oceanospirillales</taxon>
        <taxon>Halomonadaceae</taxon>
        <taxon>Halomonas</taxon>
    </lineage>
</organism>
<dbReference type="EMBL" id="CP014226">
    <property type="protein sequence ID" value="AMD00849.1"/>
    <property type="molecule type" value="Genomic_DNA"/>
</dbReference>
<evidence type="ECO:0000313" key="5">
    <source>
        <dbReference type="EMBL" id="AMD00849.1"/>
    </source>
</evidence>
<proteinExistence type="predicted"/>
<dbReference type="SUPFAM" id="SSF55874">
    <property type="entry name" value="ATPase domain of HSP90 chaperone/DNA topoisomerase II/histidine kinase"/>
    <property type="match status" value="1"/>
</dbReference>
<evidence type="ECO:0000259" key="4">
    <source>
        <dbReference type="PROSITE" id="PS50109"/>
    </source>
</evidence>
<dbReference type="Gene3D" id="3.30.565.10">
    <property type="entry name" value="Histidine kinase-like ATPase, C-terminal domain"/>
    <property type="match status" value="1"/>
</dbReference>
<dbReference type="InterPro" id="IPR003594">
    <property type="entry name" value="HATPase_dom"/>
</dbReference>
<dbReference type="Proteomes" id="UP000063387">
    <property type="component" value="Chromosome"/>
</dbReference>
<keyword evidence="5" id="KW-0808">Transferase</keyword>
<evidence type="ECO:0000313" key="6">
    <source>
        <dbReference type="Proteomes" id="UP000063387"/>
    </source>
</evidence>
<keyword evidence="3" id="KW-0597">Phosphoprotein</keyword>
<dbReference type="OrthoDB" id="1931120at2"/>
<dbReference type="EC" id="2.7.13.3" evidence="2"/>
<dbReference type="PANTHER" id="PTHR43065:SF50">
    <property type="entry name" value="HISTIDINE KINASE"/>
    <property type="match status" value="1"/>
</dbReference>
<dbReference type="PANTHER" id="PTHR43065">
    <property type="entry name" value="SENSOR HISTIDINE KINASE"/>
    <property type="match status" value="1"/>
</dbReference>
<dbReference type="InterPro" id="IPR036890">
    <property type="entry name" value="HATPase_C_sf"/>
</dbReference>
<reference evidence="5 6" key="2">
    <citation type="submission" date="2016-02" db="EMBL/GenBank/DDBJ databases">
        <authorList>
            <person name="Wen L."/>
            <person name="He K."/>
            <person name="Yang H."/>
        </authorList>
    </citation>
    <scope>NUCLEOTIDE SEQUENCE [LARGE SCALE GENOMIC DNA]</scope>
    <source>
        <strain evidence="5 6">AGD 8-3</strain>
    </source>
</reference>
<feature type="domain" description="Histidine kinase" evidence="4">
    <location>
        <begin position="38"/>
        <end position="274"/>
    </location>
</feature>
<protein>
    <recommendedName>
        <fullName evidence="2">histidine kinase</fullName>
        <ecNumber evidence="2">2.7.13.3</ecNumber>
    </recommendedName>
</protein>
<comment type="catalytic activity">
    <reaction evidence="1">
        <text>ATP + protein L-histidine = ADP + protein N-phospho-L-histidine.</text>
        <dbReference type="EC" id="2.7.13.3"/>
    </reaction>
</comment>
<dbReference type="InterPro" id="IPR004358">
    <property type="entry name" value="Sig_transdc_His_kin-like_C"/>
</dbReference>
<dbReference type="PROSITE" id="PS50109">
    <property type="entry name" value="HIS_KIN"/>
    <property type="match status" value="1"/>
</dbReference>
<dbReference type="InterPro" id="IPR003661">
    <property type="entry name" value="HisK_dim/P_dom"/>
</dbReference>
<accession>A0A120JW11</accession>
<dbReference type="KEGG" id="hco:LOKO_01781"/>
<dbReference type="PATRIC" id="fig|507626.3.peg.1777"/>
<dbReference type="InterPro" id="IPR005467">
    <property type="entry name" value="His_kinase_dom"/>
</dbReference>
<evidence type="ECO:0000256" key="2">
    <source>
        <dbReference type="ARBA" id="ARBA00012438"/>
    </source>
</evidence>
<evidence type="ECO:0000256" key="3">
    <source>
        <dbReference type="ARBA" id="ARBA00022553"/>
    </source>
</evidence>
<dbReference type="Gene3D" id="1.10.287.130">
    <property type="match status" value="1"/>
</dbReference>
<dbReference type="PRINTS" id="PR00344">
    <property type="entry name" value="BCTRLSENSOR"/>
</dbReference>
<reference evidence="5 6" key="1">
    <citation type="journal article" date="2016" name="Genome Announc.">
        <title>Draft Genome Sequence of 'Halomonas chromatireducens' Strain AGD 8-3, a Haloalkaliphilic Chromate- and Selenite-Reducing Gammaproteobacterium.</title>
        <authorList>
            <person name="Sharko F.S."/>
            <person name="Shapovalova A.A."/>
            <person name="Tsygankova S.V."/>
            <person name="Komova A.V."/>
            <person name="Boulygina E.S."/>
            <person name="Teslyuk A.B."/>
            <person name="Gotovtsev P.M."/>
            <person name="Namsaraev Z.B."/>
            <person name="Khijniak T.V."/>
            <person name="Nedoluzhko A.V."/>
            <person name="Vasilov R.G."/>
        </authorList>
    </citation>
    <scope>NUCLEOTIDE SEQUENCE [LARGE SCALE GENOMIC DNA]</scope>
    <source>
        <strain evidence="5 6">AGD 8-3</strain>
    </source>
</reference>
<dbReference type="GO" id="GO:0000155">
    <property type="term" value="F:phosphorelay sensor kinase activity"/>
    <property type="evidence" value="ECO:0007669"/>
    <property type="project" value="InterPro"/>
</dbReference>
<dbReference type="RefSeq" id="WP_066447815.1">
    <property type="nucleotide sequence ID" value="NZ_CP014226.1"/>
</dbReference>
<dbReference type="Pfam" id="PF02518">
    <property type="entry name" value="HATPase_c"/>
    <property type="match status" value="1"/>
</dbReference>
<evidence type="ECO:0000256" key="1">
    <source>
        <dbReference type="ARBA" id="ARBA00000085"/>
    </source>
</evidence>
<sequence length="285" mass="31755">MQSNDADRMSQLLCDLKQANPQLLQSEKLAAIGQLAAGVAHEINNPVGYVFSNLKTLAEYVRDLLCIIDATDQVGSLEELQALKQSLDYDYIRDDAKALIAESEEGIERVKSLITALKDFSHIEEDDFVFVDLHHGLDTTLHLANNELKYKAEVIKEYATLPHVECLPSQVKQVALNLLTNASQAIKNHGVITLRTGHEGERIWFEVSDTGCGIPPEHRDRLFEPFFTTKPIGEGTGLGLALSFSIVQKHGGQIEIDSEVGQGSTFRVWLPIKQPRRVEQEQGQR</sequence>
<dbReference type="STRING" id="507626.LOKO_01781"/>
<dbReference type="CDD" id="cd00082">
    <property type="entry name" value="HisKA"/>
    <property type="match status" value="1"/>
</dbReference>
<dbReference type="SMART" id="SM00387">
    <property type="entry name" value="HATPase_c"/>
    <property type="match status" value="1"/>
</dbReference>
<dbReference type="SUPFAM" id="SSF47384">
    <property type="entry name" value="Homodimeric domain of signal transducing histidine kinase"/>
    <property type="match status" value="1"/>
</dbReference>
<keyword evidence="6" id="KW-1185">Reference proteome</keyword>